<keyword evidence="2" id="KW-1003">Cell membrane</keyword>
<evidence type="ECO:0000313" key="9">
    <source>
        <dbReference type="EMBL" id="CAK8695679.1"/>
    </source>
</evidence>
<comment type="caution">
    <text evidence="9">The sequence shown here is derived from an EMBL/GenBank/DDBJ whole genome shotgun (WGS) entry which is preliminary data.</text>
</comment>
<keyword evidence="3 7" id="KW-0812">Transmembrane</keyword>
<dbReference type="SUPFAM" id="SSF81321">
    <property type="entry name" value="Family A G protein-coupled receptor-like"/>
    <property type="match status" value="1"/>
</dbReference>
<feature type="transmembrane region" description="Helical" evidence="7">
    <location>
        <begin position="216"/>
        <end position="239"/>
    </location>
</feature>
<proteinExistence type="predicted"/>
<evidence type="ECO:0000256" key="3">
    <source>
        <dbReference type="ARBA" id="ARBA00022692"/>
    </source>
</evidence>
<accession>A0ABP0GVB4</accession>
<feature type="transmembrane region" description="Helical" evidence="7">
    <location>
        <begin position="48"/>
        <end position="74"/>
    </location>
</feature>
<evidence type="ECO:0000256" key="4">
    <source>
        <dbReference type="ARBA" id="ARBA00022989"/>
    </source>
</evidence>
<dbReference type="PROSITE" id="PS50262">
    <property type="entry name" value="G_PROTEIN_RECEP_F1_2"/>
    <property type="match status" value="1"/>
</dbReference>
<dbReference type="Gene3D" id="1.20.1070.10">
    <property type="entry name" value="Rhodopsin 7-helix transmembrane proteins"/>
    <property type="match status" value="1"/>
</dbReference>
<evidence type="ECO:0000259" key="8">
    <source>
        <dbReference type="PROSITE" id="PS50262"/>
    </source>
</evidence>
<evidence type="ECO:0000256" key="6">
    <source>
        <dbReference type="ARBA" id="ARBA00023170"/>
    </source>
</evidence>
<keyword evidence="6" id="KW-0675">Receptor</keyword>
<feature type="transmembrane region" description="Helical" evidence="7">
    <location>
        <begin position="129"/>
        <end position="153"/>
    </location>
</feature>
<name>A0ABP0GVB4_CLALP</name>
<dbReference type="PANTHER" id="PTHR24241:SF59">
    <property type="entry name" value="ADIPOKINETIC HORMONE RECEPTOR, ISOFORM C"/>
    <property type="match status" value="1"/>
</dbReference>
<sequence length="486" mass="54939">MASSFLDEDYTGLEIYSTTPMPSINTTAFDYNESCQYYKENLTFTQTYLARVVASCVLFLLSSCGNIFVLWCLLSRRRRSHVHVITLHLTLADLAYTFFSIPTDTIWTITVAWVAGDVMCKICQILKQFGMYISSFMVVVIAFDRMFSLLFPMAPLSQQRTRTKILLGVAWTLSFSCAVPAGVLFAVTEKVFCLDEPIFKQCIDYAYVHQDKLKPYYFFTMCISFIIPMIFAFVSYSLILCEISNMQRRDQRVMGRSQPPKSNNISRARKKTLILTSLVTLTFLIFWGGYYGVSIYLWFTSDQGETVPAEVSSGLFTLMYVHPAVHPLIYGLFMKDVRRNFGLMVGKLLSCVSCGRISSSHTESSTKMGRTDFCPCVRQQFNNRSDPSTYGRHLRAMSNPVLSTGKISKLSEFSVVHSEPIPKDNAKNVFTENLLNVSKDDAEIKRSNGDVIKNSDVKTYKNSYVTSAFPINGGSETKLLNNNGVL</sequence>
<dbReference type="InterPro" id="IPR000276">
    <property type="entry name" value="GPCR_Rhodpsn"/>
</dbReference>
<reference evidence="9 10" key="1">
    <citation type="submission" date="2024-02" db="EMBL/GenBank/DDBJ databases">
        <authorList>
            <person name="Daric V."/>
            <person name="Darras S."/>
        </authorList>
    </citation>
    <scope>NUCLEOTIDE SEQUENCE [LARGE SCALE GENOMIC DNA]</scope>
</reference>
<evidence type="ECO:0000313" key="10">
    <source>
        <dbReference type="Proteomes" id="UP001642483"/>
    </source>
</evidence>
<evidence type="ECO:0000256" key="2">
    <source>
        <dbReference type="ARBA" id="ARBA00022475"/>
    </source>
</evidence>
<evidence type="ECO:0000256" key="7">
    <source>
        <dbReference type="SAM" id="Phobius"/>
    </source>
</evidence>
<dbReference type="Proteomes" id="UP001642483">
    <property type="component" value="Unassembled WGS sequence"/>
</dbReference>
<dbReference type="Pfam" id="PF00001">
    <property type="entry name" value="7tm_1"/>
    <property type="match status" value="1"/>
</dbReference>
<feature type="transmembrane region" description="Helical" evidence="7">
    <location>
        <begin position="165"/>
        <end position="187"/>
    </location>
</feature>
<gene>
    <name evidence="9" type="ORF">CVLEPA_LOCUS28920</name>
</gene>
<dbReference type="PRINTS" id="PR00237">
    <property type="entry name" value="GPCRRHODOPSN"/>
</dbReference>
<organism evidence="9 10">
    <name type="scientific">Clavelina lepadiformis</name>
    <name type="common">Light-bulb sea squirt</name>
    <name type="synonym">Ascidia lepadiformis</name>
    <dbReference type="NCBI Taxonomy" id="159417"/>
    <lineage>
        <taxon>Eukaryota</taxon>
        <taxon>Metazoa</taxon>
        <taxon>Chordata</taxon>
        <taxon>Tunicata</taxon>
        <taxon>Ascidiacea</taxon>
        <taxon>Aplousobranchia</taxon>
        <taxon>Clavelinidae</taxon>
        <taxon>Clavelina</taxon>
    </lineage>
</organism>
<feature type="transmembrane region" description="Helical" evidence="7">
    <location>
        <begin position="94"/>
        <end position="114"/>
    </location>
</feature>
<dbReference type="EMBL" id="CAWYQH010000152">
    <property type="protein sequence ID" value="CAK8695679.1"/>
    <property type="molecule type" value="Genomic_DNA"/>
</dbReference>
<keyword evidence="4 7" id="KW-1133">Transmembrane helix</keyword>
<keyword evidence="5 7" id="KW-0472">Membrane</keyword>
<keyword evidence="10" id="KW-1185">Reference proteome</keyword>
<feature type="transmembrane region" description="Helical" evidence="7">
    <location>
        <begin position="273"/>
        <end position="299"/>
    </location>
</feature>
<evidence type="ECO:0000256" key="1">
    <source>
        <dbReference type="ARBA" id="ARBA00004651"/>
    </source>
</evidence>
<feature type="domain" description="G-protein coupled receptors family 1 profile" evidence="8">
    <location>
        <begin position="65"/>
        <end position="330"/>
    </location>
</feature>
<dbReference type="PANTHER" id="PTHR24241">
    <property type="entry name" value="NEUROPEPTIDE RECEPTOR-RELATED G-PROTEIN COUPLED RECEPTOR"/>
    <property type="match status" value="1"/>
</dbReference>
<protein>
    <recommendedName>
        <fullName evidence="8">G-protein coupled receptors family 1 profile domain-containing protein</fullName>
    </recommendedName>
</protein>
<dbReference type="InterPro" id="IPR017452">
    <property type="entry name" value="GPCR_Rhodpsn_7TM"/>
</dbReference>
<feature type="transmembrane region" description="Helical" evidence="7">
    <location>
        <begin position="311"/>
        <end position="333"/>
    </location>
</feature>
<comment type="subcellular location">
    <subcellularLocation>
        <location evidence="1">Cell membrane</location>
        <topology evidence="1">Multi-pass membrane protein</topology>
    </subcellularLocation>
</comment>
<evidence type="ECO:0000256" key="5">
    <source>
        <dbReference type="ARBA" id="ARBA00023136"/>
    </source>
</evidence>